<name>A0A125RDU7_9SACH</name>
<dbReference type="OrthoDB" id="539213at2759"/>
<gene>
    <name evidence="4" type="ORF">AW171_hschr2145</name>
</gene>
<feature type="repeat" description="ANK" evidence="3">
    <location>
        <begin position="35"/>
        <end position="67"/>
    </location>
</feature>
<dbReference type="GO" id="GO:0005737">
    <property type="term" value="C:cytoplasm"/>
    <property type="evidence" value="ECO:0007669"/>
    <property type="project" value="TreeGrafter"/>
</dbReference>
<reference evidence="4 5" key="1">
    <citation type="submission" date="2016-01" db="EMBL/GenBank/DDBJ databases">
        <title>Genome sequence of the yeast Holleya sinecauda.</title>
        <authorList>
            <person name="Dietrich F.S."/>
        </authorList>
    </citation>
    <scope>NUCLEOTIDE SEQUENCE [LARGE SCALE GENOMIC DNA]</scope>
    <source>
        <strain evidence="4 5">ATCC 58844</strain>
    </source>
</reference>
<keyword evidence="1" id="KW-0677">Repeat</keyword>
<dbReference type="Pfam" id="PF12796">
    <property type="entry name" value="Ank_2"/>
    <property type="match status" value="2"/>
</dbReference>
<dbReference type="SMART" id="SM00248">
    <property type="entry name" value="ANK"/>
    <property type="match status" value="6"/>
</dbReference>
<keyword evidence="5" id="KW-1185">Reference proteome</keyword>
<dbReference type="RefSeq" id="XP_017985632.1">
    <property type="nucleotide sequence ID" value="XM_018130272.1"/>
</dbReference>
<keyword evidence="2 3" id="KW-0040">ANK repeat</keyword>
<dbReference type="InterPro" id="IPR002110">
    <property type="entry name" value="Ankyrin_rpt"/>
</dbReference>
<protein>
    <submittedName>
        <fullName evidence="4">HBL266Cp</fullName>
    </submittedName>
</protein>
<evidence type="ECO:0000256" key="2">
    <source>
        <dbReference type="ARBA" id="ARBA00023043"/>
    </source>
</evidence>
<feature type="repeat" description="ANK" evidence="3">
    <location>
        <begin position="139"/>
        <end position="171"/>
    </location>
</feature>
<dbReference type="Gene3D" id="1.25.40.20">
    <property type="entry name" value="Ankyrin repeat-containing domain"/>
    <property type="match status" value="1"/>
</dbReference>
<dbReference type="PROSITE" id="PS50088">
    <property type="entry name" value="ANK_REPEAT"/>
    <property type="match status" value="3"/>
</dbReference>
<sequence length="229" mass="25505">MSEFPLHEACMNGAYQQAVELLEENSSLVKVSDKDGRYPIHWAISFQHEEIVDELLSHMKKIDLDSLVDDSNWSPIHIAAAVGNYSIFEKLLKHDIAPLLDECTAQGTTPLHLACSKKHLKIVEKLIERGASVRKKDKKGQLPLHRACAIGASGLVKILCESKSPIDTKDNNGWPPLFHALSEGHGDIAVMLVRDYNAAWEDVKSNAEETALQVAVDKNVREYFVNNVN</sequence>
<dbReference type="SUPFAM" id="SSF48403">
    <property type="entry name" value="Ankyrin repeat"/>
    <property type="match status" value="1"/>
</dbReference>
<evidence type="ECO:0000313" key="5">
    <source>
        <dbReference type="Proteomes" id="UP000243052"/>
    </source>
</evidence>
<dbReference type="AlphaFoldDB" id="A0A125RDU7"/>
<dbReference type="PROSITE" id="PS50297">
    <property type="entry name" value="ANK_REP_REGION"/>
    <property type="match status" value="1"/>
</dbReference>
<dbReference type="Proteomes" id="UP000243052">
    <property type="component" value="Chromosome ii"/>
</dbReference>
<feature type="repeat" description="ANK" evidence="3">
    <location>
        <begin position="106"/>
        <end position="138"/>
    </location>
</feature>
<organism evidence="4 5">
    <name type="scientific">Eremothecium sinecaudum</name>
    <dbReference type="NCBI Taxonomy" id="45286"/>
    <lineage>
        <taxon>Eukaryota</taxon>
        <taxon>Fungi</taxon>
        <taxon>Dikarya</taxon>
        <taxon>Ascomycota</taxon>
        <taxon>Saccharomycotina</taxon>
        <taxon>Saccharomycetes</taxon>
        <taxon>Saccharomycetales</taxon>
        <taxon>Saccharomycetaceae</taxon>
        <taxon>Eremothecium</taxon>
    </lineage>
</organism>
<dbReference type="GeneID" id="28721779"/>
<dbReference type="STRING" id="45286.A0A125RDU7"/>
<evidence type="ECO:0000256" key="1">
    <source>
        <dbReference type="ARBA" id="ARBA00022737"/>
    </source>
</evidence>
<accession>A0A125RDU7</accession>
<dbReference type="InterPro" id="IPR036770">
    <property type="entry name" value="Ankyrin_rpt-contain_sf"/>
</dbReference>
<evidence type="ECO:0000256" key="3">
    <source>
        <dbReference type="PROSITE-ProRule" id="PRU00023"/>
    </source>
</evidence>
<evidence type="ECO:0000313" key="4">
    <source>
        <dbReference type="EMBL" id="AMD18636.1"/>
    </source>
</evidence>
<proteinExistence type="predicted"/>
<dbReference type="PANTHER" id="PTHR24198:SF165">
    <property type="entry name" value="ANKYRIN REPEAT-CONTAINING PROTEIN-RELATED"/>
    <property type="match status" value="1"/>
</dbReference>
<dbReference type="PANTHER" id="PTHR24198">
    <property type="entry name" value="ANKYRIN REPEAT AND PROTEIN KINASE DOMAIN-CONTAINING PROTEIN"/>
    <property type="match status" value="1"/>
</dbReference>
<dbReference type="EMBL" id="CP014242">
    <property type="protein sequence ID" value="AMD18636.1"/>
    <property type="molecule type" value="Genomic_DNA"/>
</dbReference>